<accession>A0A839AGY0</accession>
<comment type="cofactor">
    <cofactor evidence="1">
        <name>Mn(2+)</name>
        <dbReference type="ChEBI" id="CHEBI:29035"/>
    </cofactor>
</comment>
<dbReference type="InterPro" id="IPR039121">
    <property type="entry name" value="NUDT19"/>
</dbReference>
<sequence>MSDGLVARLSSAERKMDFPNLRPKDAATLLILDRQRNGDIKVLMGRRHERHKFMPGMFVFPGGRVDPQDSRVPVAASYHPQVAAKLAHEMKGPRSEARQRAFGVAAIRETFEEAGVFVARRAGDPWQGEGDFAAFSERGLALDLSPFRMVARAITPPRRPRRFDTRFLAVFADEIADRLPEGTGPSGELEEVDWLTLDAAKSLDLPTITLTIIEELQNRLSADPDLAPETAVPFYYWRRTGFIRELI</sequence>
<evidence type="ECO:0000313" key="8">
    <source>
        <dbReference type="EMBL" id="MBA5778007.1"/>
    </source>
</evidence>
<comment type="cofactor">
    <cofactor evidence="2">
        <name>Mg(2+)</name>
        <dbReference type="ChEBI" id="CHEBI:18420"/>
    </cofactor>
</comment>
<name>A0A839AGY0_9HYPH</name>
<evidence type="ECO:0000256" key="3">
    <source>
        <dbReference type="ARBA" id="ARBA00022723"/>
    </source>
</evidence>
<evidence type="ECO:0000256" key="6">
    <source>
        <dbReference type="ARBA" id="ARBA00023211"/>
    </source>
</evidence>
<dbReference type="Proteomes" id="UP000541109">
    <property type="component" value="Unassembled WGS sequence"/>
</dbReference>
<dbReference type="PANTHER" id="PTHR12318:SF0">
    <property type="entry name" value="ACYL-COENZYME A DIPHOSPHATASE NUDT19"/>
    <property type="match status" value="1"/>
</dbReference>
<proteinExistence type="predicted"/>
<evidence type="ECO:0000313" key="9">
    <source>
        <dbReference type="Proteomes" id="UP000541109"/>
    </source>
</evidence>
<dbReference type="RefSeq" id="WP_182165978.1">
    <property type="nucleotide sequence ID" value="NZ_JACFXV010000054.1"/>
</dbReference>
<keyword evidence="6" id="KW-0464">Manganese</keyword>
<dbReference type="PANTHER" id="PTHR12318">
    <property type="entry name" value="TESTOSTERONE-REGULATED PROTEIN RP2"/>
    <property type="match status" value="1"/>
</dbReference>
<dbReference type="InterPro" id="IPR015797">
    <property type="entry name" value="NUDIX_hydrolase-like_dom_sf"/>
</dbReference>
<protein>
    <submittedName>
        <fullName evidence="8">NUDIX hydrolase</fullName>
    </submittedName>
</protein>
<comment type="caution">
    <text evidence="8">The sequence shown here is derived from an EMBL/GenBank/DDBJ whole genome shotgun (WGS) entry which is preliminary data.</text>
</comment>
<evidence type="ECO:0000256" key="1">
    <source>
        <dbReference type="ARBA" id="ARBA00001936"/>
    </source>
</evidence>
<dbReference type="PROSITE" id="PS51462">
    <property type="entry name" value="NUDIX"/>
    <property type="match status" value="1"/>
</dbReference>
<evidence type="ECO:0000256" key="2">
    <source>
        <dbReference type="ARBA" id="ARBA00001946"/>
    </source>
</evidence>
<evidence type="ECO:0000259" key="7">
    <source>
        <dbReference type="PROSITE" id="PS51462"/>
    </source>
</evidence>
<dbReference type="InterPro" id="IPR000086">
    <property type="entry name" value="NUDIX_hydrolase_dom"/>
</dbReference>
<dbReference type="SUPFAM" id="SSF55811">
    <property type="entry name" value="Nudix"/>
    <property type="match status" value="1"/>
</dbReference>
<keyword evidence="3" id="KW-0479">Metal-binding</keyword>
<keyword evidence="4 8" id="KW-0378">Hydrolase</keyword>
<feature type="domain" description="Nudix hydrolase" evidence="7">
    <location>
        <begin position="22"/>
        <end position="217"/>
    </location>
</feature>
<dbReference type="EMBL" id="JACFXV010000054">
    <property type="protein sequence ID" value="MBA5778007.1"/>
    <property type="molecule type" value="Genomic_DNA"/>
</dbReference>
<dbReference type="GO" id="GO:0016818">
    <property type="term" value="F:hydrolase activity, acting on acid anhydrides, in phosphorus-containing anhydrides"/>
    <property type="evidence" value="ECO:0007669"/>
    <property type="project" value="InterPro"/>
</dbReference>
<keyword evidence="9" id="KW-1185">Reference proteome</keyword>
<gene>
    <name evidence="8" type="ORF">H2509_12820</name>
</gene>
<organism evidence="8 9">
    <name type="scientific">Stappia albiluteola</name>
    <dbReference type="NCBI Taxonomy" id="2758565"/>
    <lineage>
        <taxon>Bacteria</taxon>
        <taxon>Pseudomonadati</taxon>
        <taxon>Pseudomonadota</taxon>
        <taxon>Alphaproteobacteria</taxon>
        <taxon>Hyphomicrobiales</taxon>
        <taxon>Stappiaceae</taxon>
        <taxon>Stappia</taxon>
    </lineage>
</organism>
<dbReference type="GO" id="GO:0046872">
    <property type="term" value="F:metal ion binding"/>
    <property type="evidence" value="ECO:0007669"/>
    <property type="project" value="UniProtKB-KW"/>
</dbReference>
<reference evidence="8 9" key="1">
    <citation type="submission" date="2020-07" db="EMBL/GenBank/DDBJ databases">
        <title>Stappia sp., F7233, whole genome shotgun sequencing project.</title>
        <authorList>
            <person name="Jiang S."/>
            <person name="Liu Z.W."/>
            <person name="Du Z.J."/>
        </authorList>
    </citation>
    <scope>NUCLEOTIDE SEQUENCE [LARGE SCALE GENOMIC DNA]</scope>
    <source>
        <strain evidence="8 9">F7233</strain>
    </source>
</reference>
<dbReference type="AlphaFoldDB" id="A0A839AGY0"/>
<keyword evidence="5" id="KW-0460">Magnesium</keyword>
<evidence type="ECO:0000256" key="5">
    <source>
        <dbReference type="ARBA" id="ARBA00022842"/>
    </source>
</evidence>
<evidence type="ECO:0000256" key="4">
    <source>
        <dbReference type="ARBA" id="ARBA00022801"/>
    </source>
</evidence>
<dbReference type="CDD" id="cd18870">
    <property type="entry name" value="NUDIX_AcylCoAdiphos_Nudt19"/>
    <property type="match status" value="1"/>
</dbReference>
<dbReference type="Gene3D" id="3.90.79.10">
    <property type="entry name" value="Nucleoside Triphosphate Pyrophosphohydrolase"/>
    <property type="match status" value="1"/>
</dbReference>